<dbReference type="InterPro" id="IPR050109">
    <property type="entry name" value="HTH-type_TetR-like_transc_reg"/>
</dbReference>
<dbReference type="GO" id="GO:0003700">
    <property type="term" value="F:DNA-binding transcription factor activity"/>
    <property type="evidence" value="ECO:0007669"/>
    <property type="project" value="TreeGrafter"/>
</dbReference>
<dbReference type="SUPFAM" id="SSF46689">
    <property type="entry name" value="Homeodomain-like"/>
    <property type="match status" value="1"/>
</dbReference>
<dbReference type="EMBL" id="QAYG01000001">
    <property type="protein sequence ID" value="PTW62603.1"/>
    <property type="molecule type" value="Genomic_DNA"/>
</dbReference>
<proteinExistence type="predicted"/>
<organism evidence="7 8">
    <name type="scientific">Breoghania corrubedonensis</name>
    <dbReference type="NCBI Taxonomy" id="665038"/>
    <lineage>
        <taxon>Bacteria</taxon>
        <taxon>Pseudomonadati</taxon>
        <taxon>Pseudomonadota</taxon>
        <taxon>Alphaproteobacteria</taxon>
        <taxon>Hyphomicrobiales</taxon>
        <taxon>Stappiaceae</taxon>
        <taxon>Breoghania</taxon>
    </lineage>
</organism>
<name>A0A2T5VFS3_9HYPH</name>
<dbReference type="PANTHER" id="PTHR30055:SF234">
    <property type="entry name" value="HTH-TYPE TRANSCRIPTIONAL REGULATOR BETI"/>
    <property type="match status" value="1"/>
</dbReference>
<dbReference type="PROSITE" id="PS01081">
    <property type="entry name" value="HTH_TETR_1"/>
    <property type="match status" value="1"/>
</dbReference>
<dbReference type="PANTHER" id="PTHR30055">
    <property type="entry name" value="HTH-TYPE TRANSCRIPTIONAL REGULATOR RUTR"/>
    <property type="match status" value="1"/>
</dbReference>
<keyword evidence="3" id="KW-0804">Transcription</keyword>
<feature type="DNA-binding region" description="H-T-H motif" evidence="4">
    <location>
        <begin position="32"/>
        <end position="51"/>
    </location>
</feature>
<feature type="compositionally biased region" description="Low complexity" evidence="5">
    <location>
        <begin position="216"/>
        <end position="225"/>
    </location>
</feature>
<dbReference type="SUPFAM" id="SSF48498">
    <property type="entry name" value="Tetracyclin repressor-like, C-terminal domain"/>
    <property type="match status" value="1"/>
</dbReference>
<dbReference type="Proteomes" id="UP000244081">
    <property type="component" value="Unassembled WGS sequence"/>
</dbReference>
<accession>A0A2T5VFS3</accession>
<protein>
    <submittedName>
        <fullName evidence="7">TetR family transcriptional regulator</fullName>
    </submittedName>
</protein>
<dbReference type="OrthoDB" id="2356263at2"/>
<keyword evidence="8" id="KW-1185">Reference proteome</keyword>
<evidence type="ECO:0000256" key="3">
    <source>
        <dbReference type="ARBA" id="ARBA00023163"/>
    </source>
</evidence>
<dbReference type="Pfam" id="PF09209">
    <property type="entry name" value="CecR_C"/>
    <property type="match status" value="1"/>
</dbReference>
<evidence type="ECO:0000259" key="6">
    <source>
        <dbReference type="PROSITE" id="PS50977"/>
    </source>
</evidence>
<keyword evidence="2 4" id="KW-0238">DNA-binding</keyword>
<gene>
    <name evidence="7" type="ORF">C8N35_101649</name>
</gene>
<dbReference type="InterPro" id="IPR015292">
    <property type="entry name" value="Tscrpt_reg_YbiH_C"/>
</dbReference>
<evidence type="ECO:0000256" key="4">
    <source>
        <dbReference type="PROSITE-ProRule" id="PRU00335"/>
    </source>
</evidence>
<sequence>MVTSQRQAASTRDRLVFSACKIFASKGYRDTTVADICEAAQANIASVNYHFGNKESLYRQVFQRQIDLYEPPHLPPVANCEDGVKVLKSFIVDRLEWLVQDDPLERLIRAELVQPTGLVDDLRVAGLEKSQTHFIEAVRMASGDALPEATVRLCVTSILSQCRALMALSQLGFYATSAPRPTDAEIETFANHVTVFSVAGIKALTERQQNPGAGFTQTQSTSQSSEPLAQHS</sequence>
<evidence type="ECO:0000256" key="5">
    <source>
        <dbReference type="SAM" id="MobiDB-lite"/>
    </source>
</evidence>
<feature type="region of interest" description="Disordered" evidence="5">
    <location>
        <begin position="209"/>
        <end position="232"/>
    </location>
</feature>
<evidence type="ECO:0000256" key="1">
    <source>
        <dbReference type="ARBA" id="ARBA00023015"/>
    </source>
</evidence>
<keyword evidence="1" id="KW-0805">Transcription regulation</keyword>
<dbReference type="PROSITE" id="PS50977">
    <property type="entry name" value="HTH_TETR_2"/>
    <property type="match status" value="1"/>
</dbReference>
<evidence type="ECO:0000313" key="8">
    <source>
        <dbReference type="Proteomes" id="UP000244081"/>
    </source>
</evidence>
<evidence type="ECO:0000313" key="7">
    <source>
        <dbReference type="EMBL" id="PTW62603.1"/>
    </source>
</evidence>
<reference evidence="7 8" key="1">
    <citation type="submission" date="2018-04" db="EMBL/GenBank/DDBJ databases">
        <title>Genomic Encyclopedia of Archaeal and Bacterial Type Strains, Phase II (KMG-II): from individual species to whole genera.</title>
        <authorList>
            <person name="Goeker M."/>
        </authorList>
    </citation>
    <scope>NUCLEOTIDE SEQUENCE [LARGE SCALE GENOMIC DNA]</scope>
    <source>
        <strain evidence="7 8">DSM 23382</strain>
    </source>
</reference>
<dbReference type="InterPro" id="IPR036271">
    <property type="entry name" value="Tet_transcr_reg_TetR-rel_C_sf"/>
</dbReference>
<feature type="domain" description="HTH tetR-type" evidence="6">
    <location>
        <begin position="9"/>
        <end position="69"/>
    </location>
</feature>
<dbReference type="Gene3D" id="1.10.357.10">
    <property type="entry name" value="Tetracycline Repressor, domain 2"/>
    <property type="match status" value="1"/>
</dbReference>
<comment type="caution">
    <text evidence="7">The sequence shown here is derived from an EMBL/GenBank/DDBJ whole genome shotgun (WGS) entry which is preliminary data.</text>
</comment>
<dbReference type="GO" id="GO:0000976">
    <property type="term" value="F:transcription cis-regulatory region binding"/>
    <property type="evidence" value="ECO:0007669"/>
    <property type="project" value="TreeGrafter"/>
</dbReference>
<dbReference type="Gene3D" id="1.10.10.60">
    <property type="entry name" value="Homeodomain-like"/>
    <property type="match status" value="1"/>
</dbReference>
<dbReference type="InterPro" id="IPR023772">
    <property type="entry name" value="DNA-bd_HTH_TetR-type_CS"/>
</dbReference>
<dbReference type="Pfam" id="PF00440">
    <property type="entry name" value="TetR_N"/>
    <property type="match status" value="1"/>
</dbReference>
<evidence type="ECO:0000256" key="2">
    <source>
        <dbReference type="ARBA" id="ARBA00023125"/>
    </source>
</evidence>
<dbReference type="AlphaFoldDB" id="A0A2T5VFS3"/>
<dbReference type="InterPro" id="IPR009057">
    <property type="entry name" value="Homeodomain-like_sf"/>
</dbReference>
<dbReference type="InterPro" id="IPR001647">
    <property type="entry name" value="HTH_TetR"/>
</dbReference>